<keyword evidence="13" id="KW-1185">Reference proteome</keyword>
<dbReference type="Proteomes" id="UP001558652">
    <property type="component" value="Unassembled WGS sequence"/>
</dbReference>
<keyword evidence="5" id="KW-0547">Nucleotide-binding</keyword>
<evidence type="ECO:0000256" key="2">
    <source>
        <dbReference type="ARBA" id="ARBA00007577"/>
    </source>
</evidence>
<feature type="domain" description="ABC transporter" evidence="10">
    <location>
        <begin position="112"/>
        <end position="348"/>
    </location>
</feature>
<feature type="domain" description="ABC transmembrane type-1" evidence="11">
    <location>
        <begin position="1"/>
        <end position="77"/>
    </location>
</feature>
<dbReference type="InterPro" id="IPR011527">
    <property type="entry name" value="ABC1_TM_dom"/>
</dbReference>
<evidence type="ECO:0000256" key="6">
    <source>
        <dbReference type="ARBA" id="ARBA00022840"/>
    </source>
</evidence>
<keyword evidence="7 9" id="KW-1133">Transmembrane helix</keyword>
<reference evidence="12 13" key="1">
    <citation type="submission" date="2024-07" db="EMBL/GenBank/DDBJ databases">
        <title>Chromosome-level genome assembly of the water stick insect Ranatra chinensis (Heteroptera: Nepidae).</title>
        <authorList>
            <person name="Liu X."/>
        </authorList>
    </citation>
    <scope>NUCLEOTIDE SEQUENCE [LARGE SCALE GENOMIC DNA]</scope>
    <source>
        <strain evidence="12">Cailab_2021Rc</strain>
        <tissue evidence="12">Muscle</tissue>
    </source>
</reference>
<accession>A0ABD0YPI5</accession>
<dbReference type="PANTHER" id="PTHR43394">
    <property type="entry name" value="ATP-DEPENDENT PERMEASE MDL1, MITOCHONDRIAL"/>
    <property type="match status" value="1"/>
</dbReference>
<name>A0ABD0YPI5_9HEMI</name>
<dbReference type="InterPro" id="IPR017871">
    <property type="entry name" value="ABC_transporter-like_CS"/>
</dbReference>
<evidence type="ECO:0000256" key="8">
    <source>
        <dbReference type="ARBA" id="ARBA00023136"/>
    </source>
</evidence>
<dbReference type="EMBL" id="JBFDAA010000004">
    <property type="protein sequence ID" value="KAL1137876.1"/>
    <property type="molecule type" value="Genomic_DNA"/>
</dbReference>
<dbReference type="GO" id="GO:0016020">
    <property type="term" value="C:membrane"/>
    <property type="evidence" value="ECO:0007669"/>
    <property type="project" value="UniProtKB-SubCell"/>
</dbReference>
<dbReference type="PROSITE" id="PS00211">
    <property type="entry name" value="ABC_TRANSPORTER_1"/>
    <property type="match status" value="1"/>
</dbReference>
<evidence type="ECO:0000313" key="12">
    <source>
        <dbReference type="EMBL" id="KAL1137876.1"/>
    </source>
</evidence>
<proteinExistence type="inferred from homology"/>
<evidence type="ECO:0000256" key="5">
    <source>
        <dbReference type="ARBA" id="ARBA00022741"/>
    </source>
</evidence>
<dbReference type="PROSITE" id="PS50929">
    <property type="entry name" value="ABC_TM1F"/>
    <property type="match status" value="1"/>
</dbReference>
<dbReference type="SMART" id="SM00382">
    <property type="entry name" value="AAA"/>
    <property type="match status" value="1"/>
</dbReference>
<dbReference type="Gene3D" id="1.20.1560.10">
    <property type="entry name" value="ABC transporter type 1, transmembrane domain"/>
    <property type="match status" value="1"/>
</dbReference>
<evidence type="ECO:0000313" key="13">
    <source>
        <dbReference type="Proteomes" id="UP001558652"/>
    </source>
</evidence>
<dbReference type="Pfam" id="PF00005">
    <property type="entry name" value="ABC_tran"/>
    <property type="match status" value="1"/>
</dbReference>
<sequence>MEDGRLQAMNKYYSMAIAMSLSFALMYGTYALGFWYGSTLFLKQEAAPGDICTVFFSVLVAAFSIGHSLPVLAEVANAVGASSVVFSIISLEPQIDVYSDEGEKPSKLEGKIFFKDVKFTYPARSDVEVLKGLNLTINAGSVVALVGQSGAGKSTLVGLLMRFYDPTSGEILIDGKNMKDFNLNWLRCQIGVVSQEPVLFGVSIADNIKFGNRDASHEEMVNAAKLANAHEFITNFPNGYETPAGDRGMQLSGGQKQRIAIARALIRDPKILLLDEATSALDNESEKVVQEALDKARKGRTSIIVAHRLSTIRDADMIVVIKNGKVIERGTHQQLKNLQGHYYNLIKKQEEQEE</sequence>
<keyword evidence="8 9" id="KW-0472">Membrane</keyword>
<dbReference type="Gene3D" id="3.40.50.300">
    <property type="entry name" value="P-loop containing nucleotide triphosphate hydrolases"/>
    <property type="match status" value="1"/>
</dbReference>
<evidence type="ECO:0000259" key="11">
    <source>
        <dbReference type="PROSITE" id="PS50929"/>
    </source>
</evidence>
<dbReference type="SUPFAM" id="SSF52540">
    <property type="entry name" value="P-loop containing nucleoside triphosphate hydrolases"/>
    <property type="match status" value="1"/>
</dbReference>
<keyword evidence="3" id="KW-0813">Transport</keyword>
<comment type="similarity">
    <text evidence="2">Belongs to the ABC transporter superfamily. ABCB family. Multidrug resistance exporter (TC 3.A.1.201) subfamily.</text>
</comment>
<dbReference type="AlphaFoldDB" id="A0ABD0YPI5"/>
<keyword evidence="4 9" id="KW-0812">Transmembrane</keyword>
<evidence type="ECO:0000256" key="1">
    <source>
        <dbReference type="ARBA" id="ARBA00004141"/>
    </source>
</evidence>
<dbReference type="CDD" id="cd03249">
    <property type="entry name" value="ABC_MTABC3_MDL1_MDL2"/>
    <property type="match status" value="1"/>
</dbReference>
<evidence type="ECO:0000256" key="3">
    <source>
        <dbReference type="ARBA" id="ARBA00022448"/>
    </source>
</evidence>
<feature type="transmembrane region" description="Helical" evidence="9">
    <location>
        <begin position="12"/>
        <end position="36"/>
    </location>
</feature>
<evidence type="ECO:0000256" key="7">
    <source>
        <dbReference type="ARBA" id="ARBA00022989"/>
    </source>
</evidence>
<dbReference type="FunFam" id="3.40.50.300:FF:000205">
    <property type="entry name" value="ABC transporter B family member 4"/>
    <property type="match status" value="1"/>
</dbReference>
<dbReference type="InterPro" id="IPR039421">
    <property type="entry name" value="Type_1_exporter"/>
</dbReference>
<dbReference type="InterPro" id="IPR003593">
    <property type="entry name" value="AAA+_ATPase"/>
</dbReference>
<protein>
    <submittedName>
        <fullName evidence="12">Uncharacterized protein</fullName>
    </submittedName>
</protein>
<gene>
    <name evidence="12" type="ORF">AAG570_009572</name>
</gene>
<dbReference type="PANTHER" id="PTHR43394:SF27">
    <property type="entry name" value="ATP-DEPENDENT TRANSLOCASE ABCB1-LIKE"/>
    <property type="match status" value="1"/>
</dbReference>
<evidence type="ECO:0000256" key="4">
    <source>
        <dbReference type="ARBA" id="ARBA00022692"/>
    </source>
</evidence>
<keyword evidence="6" id="KW-0067">ATP-binding</keyword>
<dbReference type="InterPro" id="IPR027417">
    <property type="entry name" value="P-loop_NTPase"/>
</dbReference>
<organism evidence="12 13">
    <name type="scientific">Ranatra chinensis</name>
    <dbReference type="NCBI Taxonomy" id="642074"/>
    <lineage>
        <taxon>Eukaryota</taxon>
        <taxon>Metazoa</taxon>
        <taxon>Ecdysozoa</taxon>
        <taxon>Arthropoda</taxon>
        <taxon>Hexapoda</taxon>
        <taxon>Insecta</taxon>
        <taxon>Pterygota</taxon>
        <taxon>Neoptera</taxon>
        <taxon>Paraneoptera</taxon>
        <taxon>Hemiptera</taxon>
        <taxon>Heteroptera</taxon>
        <taxon>Panheteroptera</taxon>
        <taxon>Nepomorpha</taxon>
        <taxon>Nepidae</taxon>
        <taxon>Ranatrinae</taxon>
        <taxon>Ranatra</taxon>
    </lineage>
</organism>
<dbReference type="InterPro" id="IPR036640">
    <property type="entry name" value="ABC1_TM_sf"/>
</dbReference>
<evidence type="ECO:0000259" key="10">
    <source>
        <dbReference type="PROSITE" id="PS50893"/>
    </source>
</evidence>
<comment type="subcellular location">
    <subcellularLocation>
        <location evidence="1">Membrane</location>
        <topology evidence="1">Multi-pass membrane protein</topology>
    </subcellularLocation>
</comment>
<dbReference type="GO" id="GO:0005524">
    <property type="term" value="F:ATP binding"/>
    <property type="evidence" value="ECO:0007669"/>
    <property type="project" value="UniProtKB-KW"/>
</dbReference>
<comment type="caution">
    <text evidence="12">The sequence shown here is derived from an EMBL/GenBank/DDBJ whole genome shotgun (WGS) entry which is preliminary data.</text>
</comment>
<dbReference type="InterPro" id="IPR003439">
    <property type="entry name" value="ABC_transporter-like_ATP-bd"/>
</dbReference>
<evidence type="ECO:0000256" key="9">
    <source>
        <dbReference type="SAM" id="Phobius"/>
    </source>
</evidence>
<dbReference type="PROSITE" id="PS50893">
    <property type="entry name" value="ABC_TRANSPORTER_2"/>
    <property type="match status" value="1"/>
</dbReference>
<dbReference type="SUPFAM" id="SSF90123">
    <property type="entry name" value="ABC transporter transmembrane region"/>
    <property type="match status" value="1"/>
</dbReference>